<keyword evidence="6" id="KW-0443">Lipid metabolism</keyword>
<accession>A0A066V981</accession>
<feature type="region of interest" description="Disordered" evidence="8">
    <location>
        <begin position="635"/>
        <end position="663"/>
    </location>
</feature>
<dbReference type="Proteomes" id="UP000027361">
    <property type="component" value="Unassembled WGS sequence"/>
</dbReference>
<dbReference type="SUPFAM" id="SSF64268">
    <property type="entry name" value="PX domain"/>
    <property type="match status" value="1"/>
</dbReference>
<dbReference type="InterPro" id="IPR001683">
    <property type="entry name" value="PX_dom"/>
</dbReference>
<feature type="region of interest" description="Disordered" evidence="8">
    <location>
        <begin position="1447"/>
        <end position="1506"/>
    </location>
</feature>
<evidence type="ECO:0000256" key="2">
    <source>
        <dbReference type="ARBA" id="ARBA00008664"/>
    </source>
</evidence>
<sequence length="1758" mass="195089">MAPDQPRATDFASDAKGNNSTGPTPAAERPLSKALGAGSLVQGQIDASYVLDAQQDLDRKQGGSRASVFLSRPLSFLKRQASTASLGSGAINALVLDAAQKDDKTQTEDEMLHQSRGPMWASRPDQEQRNHINALKRDLKSSKNLSSTLKSAVTYRQSSFRSMVTTSGPPTPSTPNVAPGKLGNGQLAEDRAENGPDGAGAPRLGSLLGGGDGDRRKEQAIAVTKDAFSRPIRGTVQEAQKGLDVQAQKEEDCGQQQHQGTSSPSQTRKMMQISHLMMGRLSGRANPGDSGGIPGSTCGQSPEERGQQQEGSDGENPEGPSGNIDVDAPQSPNTPRPVVARARWSALKRRINQAKTARSQKRKLVGGPDLTQELQSGILPVLLLKMSIERDEQKNRRIPVLLNHLRLKITDSVNPLSTHAVFRIELEYGDGLVKWVVYRELKDFINLHTHYRAAALRGKFTQPLGTGSSTTEGDLGLHSFPLTSLPYFTQLHRQGKAKKAEFASAQREALETYIIQLIRRTMFRPEANRLCKFFEISALSVSLASRGGYQGKQGYLRILSKSSRKSEQQASLLTPWRWVKSHEPKWFIVRESFIAIVDEPDSLQIHDVFLMDTEFEIVRPKRIYRQTMSLAQDLRQGAKIGNSDDKSGGEDDEKEEDNGMAKCSEAATKIGIEKSKTKGKEPENASRNINSVMDILTDGDRTALLTGGQFRTPRKADGNELDGNPNAADNVQRGERDDKKNKGVSAHTFFLKNSERKLRLVAKNERQMHQFIASMEAVAARNVFTGGNRFGSFAPIRLNVNAQWLVDGRDYFWNLSKALLMAKDRIFIHDWWLSPELYLRRPGKPKWRLDNILKKKAEEGVKIFVILYNEVSNNFTPTDSNYTKQRLISLHRNIYVQRSPSHFQTGTFYWAHHEKLCVIDETVAFMGGLDLCFGRWDTPGHVLIDDADGDMPPPDGTFLGPTRDGAEARIWPGQDYANERVMEWHTLSKPEEDLFSREKFPRMPWHDTGLQLVGQPARDLCRHFVQRWNFLLRIKNHSRVMPFLLPPPDFTPEELIKFGLTGTIEAQICRSCGPWSMGTNNKVEYSIQNAYLKAIQMSEHFVYIENQFFVTSTTVDATKIENQLGDALVHRIIRAHREGTHWRAVIVIPLIPGFPMPIDHPDASSVRLIVECQYRAICRGEHSIFGRLRREGISPEDYISFFSLRTWGTLRGGLLTTEQVYIHGKIMIVDDRLAIIGSANINERSQRGDRDSELACVLRDTDLIDSTMAGVPFKVGRFAHTLRLRLMREHLGIDVDGLDSETVGACGDDDSDVSVHELDDSDGEWDPENERTLGEDDAKGHMVEQARGTAEQYKMTISATTENLKPLKALEAINGMVSKKAGDVKPKVTSGRDGVTQDSPDPARADQDDECSQTSCTEDRSKSLTVDKPMPHDVVPTVEGQVLARQESNTHATYVSPPSRANSVQSGRSGRDSAHNTTRSASVASHLDEGSNSVKRKMSTKLSANPWSRPGDQIDIDPDCFEDPIADDFYLNRWMAIAVRNTHIYRKVFKCVPDDTVTTWSDYKAFLAWSDRLSRSQNPSSTNAKVHLDDRADQYNQRFPVDPLSVTSTSSTDSQGQRHSHQGGNTSDSGKADVEQGETLQTVDSAGKNGENEAGAAPVPPSTARPGPLSGRRDQDSGADQKDDQDKGKADRKGHSGPASAHGADPGFSPEELRQMENLLEETQGHLVVFPTRWLEKEGASGNLLFPSDALLPLNVYD</sequence>
<evidence type="ECO:0000256" key="7">
    <source>
        <dbReference type="PIRNR" id="PIRNR009376"/>
    </source>
</evidence>
<dbReference type="Gene3D" id="3.30.870.10">
    <property type="entry name" value="Endonuclease Chain A"/>
    <property type="match status" value="2"/>
</dbReference>
<dbReference type="OMA" id="QMLQWIA"/>
<dbReference type="GO" id="GO:0006654">
    <property type="term" value="P:phosphatidic acid biosynthetic process"/>
    <property type="evidence" value="ECO:0007669"/>
    <property type="project" value="InterPro"/>
</dbReference>
<comment type="catalytic activity">
    <reaction evidence="1 7">
        <text>a 1,2-diacyl-sn-glycero-3-phosphocholine + H2O = a 1,2-diacyl-sn-glycero-3-phosphate + choline + H(+)</text>
        <dbReference type="Rhea" id="RHEA:14445"/>
        <dbReference type="ChEBI" id="CHEBI:15354"/>
        <dbReference type="ChEBI" id="CHEBI:15377"/>
        <dbReference type="ChEBI" id="CHEBI:15378"/>
        <dbReference type="ChEBI" id="CHEBI:57643"/>
        <dbReference type="ChEBI" id="CHEBI:58608"/>
        <dbReference type="EC" id="3.1.4.4"/>
    </reaction>
</comment>
<feature type="region of interest" description="Disordered" evidence="8">
    <location>
        <begin position="1382"/>
        <end position="1434"/>
    </location>
</feature>
<evidence type="ECO:0000256" key="4">
    <source>
        <dbReference type="ARBA" id="ARBA00022801"/>
    </source>
</evidence>
<evidence type="ECO:0000256" key="6">
    <source>
        <dbReference type="ARBA" id="ARBA00023098"/>
    </source>
</evidence>
<dbReference type="PROSITE" id="PS50195">
    <property type="entry name" value="PX"/>
    <property type="match status" value="1"/>
</dbReference>
<feature type="compositionally biased region" description="Polar residues" evidence="8">
    <location>
        <begin position="1575"/>
        <end position="1584"/>
    </location>
</feature>
<dbReference type="HOGENOM" id="CLU_000690_3_2_1"/>
<dbReference type="InterPro" id="IPR036871">
    <property type="entry name" value="PX_dom_sf"/>
</dbReference>
<feature type="region of interest" description="Disordered" evidence="8">
    <location>
        <begin position="1"/>
        <end position="35"/>
    </location>
</feature>
<evidence type="ECO:0000313" key="12">
    <source>
        <dbReference type="Proteomes" id="UP000027361"/>
    </source>
</evidence>
<dbReference type="InterPro" id="IPR001736">
    <property type="entry name" value="PLipase_D/transphosphatidylase"/>
</dbReference>
<gene>
    <name evidence="11" type="ORF">K437DRAFT_30240</name>
</gene>
<keyword evidence="3" id="KW-0677">Repeat</keyword>
<dbReference type="FunFam" id="3.30.870.10:FF:000011">
    <property type="entry name" value="Phospholipase"/>
    <property type="match status" value="1"/>
</dbReference>
<dbReference type="PIRSF" id="PIRSF009376">
    <property type="entry name" value="Phospholipase_D_euk"/>
    <property type="match status" value="1"/>
</dbReference>
<dbReference type="SMART" id="SM00312">
    <property type="entry name" value="PX"/>
    <property type="match status" value="1"/>
</dbReference>
<keyword evidence="12" id="KW-1185">Reference proteome</keyword>
<feature type="region of interest" description="Disordered" evidence="8">
    <location>
        <begin position="160"/>
        <end position="213"/>
    </location>
</feature>
<organism evidence="11 12">
    <name type="scientific">Tilletiaria anomala (strain ATCC 24038 / CBS 436.72 / UBC 951)</name>
    <dbReference type="NCBI Taxonomy" id="1037660"/>
    <lineage>
        <taxon>Eukaryota</taxon>
        <taxon>Fungi</taxon>
        <taxon>Dikarya</taxon>
        <taxon>Basidiomycota</taxon>
        <taxon>Ustilaginomycotina</taxon>
        <taxon>Exobasidiomycetes</taxon>
        <taxon>Georgefischeriales</taxon>
        <taxon>Tilletiariaceae</taxon>
        <taxon>Tilletiaria</taxon>
    </lineage>
</organism>
<feature type="compositionally biased region" description="Polar residues" evidence="8">
    <location>
        <begin position="1459"/>
        <end position="1468"/>
    </location>
</feature>
<name>A0A066V981_TILAU</name>
<evidence type="ECO:0000256" key="5">
    <source>
        <dbReference type="ARBA" id="ARBA00022963"/>
    </source>
</evidence>
<feature type="region of interest" description="Disordered" evidence="8">
    <location>
        <begin position="710"/>
        <end position="740"/>
    </location>
</feature>
<feature type="region of interest" description="Disordered" evidence="8">
    <location>
        <begin position="1307"/>
        <end position="1335"/>
    </location>
</feature>
<dbReference type="InterPro" id="IPR015679">
    <property type="entry name" value="PLipase_D_fam"/>
</dbReference>
<keyword evidence="5 7" id="KW-0442">Lipid degradation</keyword>
<dbReference type="InterPro" id="IPR016555">
    <property type="entry name" value="PLipase_D_euk"/>
</dbReference>
<dbReference type="GO" id="GO:0035091">
    <property type="term" value="F:phosphatidylinositol binding"/>
    <property type="evidence" value="ECO:0007669"/>
    <property type="project" value="InterPro"/>
</dbReference>
<dbReference type="GO" id="GO:0035556">
    <property type="term" value="P:intracellular signal transduction"/>
    <property type="evidence" value="ECO:0007669"/>
    <property type="project" value="InterPro"/>
</dbReference>
<feature type="compositionally biased region" description="Polar residues" evidence="8">
    <location>
        <begin position="1605"/>
        <end position="1629"/>
    </location>
</feature>
<evidence type="ECO:0000256" key="3">
    <source>
        <dbReference type="ARBA" id="ARBA00022737"/>
    </source>
</evidence>
<dbReference type="CDD" id="cd09138">
    <property type="entry name" value="PLDc_vPLD1_2_yPLD_like_1"/>
    <property type="match status" value="1"/>
</dbReference>
<dbReference type="FunCoup" id="A0A066V981">
    <property type="interactions" value="359"/>
</dbReference>
<dbReference type="SUPFAM" id="SSF56024">
    <property type="entry name" value="Phospholipase D/nuclease"/>
    <property type="match status" value="2"/>
</dbReference>
<dbReference type="PROSITE" id="PS50035">
    <property type="entry name" value="PLD"/>
    <property type="match status" value="2"/>
</dbReference>
<dbReference type="STRING" id="1037660.A0A066V981"/>
<dbReference type="RefSeq" id="XP_013240574.1">
    <property type="nucleotide sequence ID" value="XM_013385120.1"/>
</dbReference>
<feature type="region of interest" description="Disordered" evidence="8">
    <location>
        <begin position="1574"/>
        <end position="1718"/>
    </location>
</feature>
<evidence type="ECO:0000259" key="9">
    <source>
        <dbReference type="PROSITE" id="PS50035"/>
    </source>
</evidence>
<dbReference type="PANTHER" id="PTHR18896">
    <property type="entry name" value="PHOSPHOLIPASE D"/>
    <property type="match status" value="1"/>
</dbReference>
<feature type="region of interest" description="Disordered" evidence="8">
    <location>
        <begin position="281"/>
        <end position="338"/>
    </location>
</feature>
<evidence type="ECO:0000256" key="1">
    <source>
        <dbReference type="ARBA" id="ARBA00000798"/>
    </source>
</evidence>
<dbReference type="OrthoDB" id="14911at2759"/>
<feature type="compositionally biased region" description="Polar residues" evidence="8">
    <location>
        <begin position="254"/>
        <end position="268"/>
    </location>
</feature>
<feature type="domain" description="PX" evidence="10">
    <location>
        <begin position="400"/>
        <end position="541"/>
    </location>
</feature>
<feature type="compositionally biased region" description="Low complexity" evidence="8">
    <location>
        <begin position="1646"/>
        <end position="1657"/>
    </location>
</feature>
<dbReference type="GeneID" id="25267353"/>
<feature type="compositionally biased region" description="Basic and acidic residues" evidence="8">
    <location>
        <begin position="1671"/>
        <end position="1694"/>
    </location>
</feature>
<feature type="domain" description="PLD phosphodiesterase" evidence="9">
    <location>
        <begin position="1218"/>
        <end position="1245"/>
    </location>
</feature>
<dbReference type="InParanoid" id="A0A066V981"/>
<dbReference type="Gene3D" id="3.30.1520.10">
    <property type="entry name" value="Phox-like domain"/>
    <property type="match status" value="1"/>
</dbReference>
<dbReference type="EMBL" id="JMSN01000125">
    <property type="protein sequence ID" value="KDN38041.1"/>
    <property type="molecule type" value="Genomic_DNA"/>
</dbReference>
<reference evidence="11 12" key="1">
    <citation type="submission" date="2014-05" db="EMBL/GenBank/DDBJ databases">
        <title>Draft genome sequence of a rare smut relative, Tilletiaria anomala UBC 951.</title>
        <authorList>
            <consortium name="DOE Joint Genome Institute"/>
            <person name="Toome M."/>
            <person name="Kuo A."/>
            <person name="Henrissat B."/>
            <person name="Lipzen A."/>
            <person name="Tritt A."/>
            <person name="Yoshinaga Y."/>
            <person name="Zane M."/>
            <person name="Barry K."/>
            <person name="Grigoriev I.V."/>
            <person name="Spatafora J.W."/>
            <person name="Aimea M.C."/>
        </authorList>
    </citation>
    <scope>NUCLEOTIDE SEQUENCE [LARGE SCALE GENOMIC DNA]</scope>
    <source>
        <strain evidence="11 12">UBC 951</strain>
    </source>
</reference>
<feature type="domain" description="PLD phosphodiesterase" evidence="9">
    <location>
        <begin position="908"/>
        <end position="935"/>
    </location>
</feature>
<comment type="caution">
    <text evidence="11">The sequence shown here is derived from an EMBL/GenBank/DDBJ whole genome shotgun (WGS) entry which is preliminary data.</text>
</comment>
<dbReference type="SMART" id="SM00155">
    <property type="entry name" value="PLDc"/>
    <property type="match status" value="2"/>
</dbReference>
<comment type="similarity">
    <text evidence="2 7">Belongs to the phospholipase D family.</text>
</comment>
<proteinExistence type="inferred from homology"/>
<feature type="region of interest" description="Disordered" evidence="8">
    <location>
        <begin position="232"/>
        <end position="268"/>
    </location>
</feature>
<keyword evidence="4 7" id="KW-0378">Hydrolase</keyword>
<dbReference type="EC" id="3.1.4.4" evidence="7"/>
<evidence type="ECO:0000256" key="8">
    <source>
        <dbReference type="SAM" id="MobiDB-lite"/>
    </source>
</evidence>
<dbReference type="PANTHER" id="PTHR18896:SF76">
    <property type="entry name" value="PHOSPHOLIPASE"/>
    <property type="match status" value="1"/>
</dbReference>
<evidence type="ECO:0000313" key="11">
    <source>
        <dbReference type="EMBL" id="KDN38041.1"/>
    </source>
</evidence>
<dbReference type="CDD" id="cd09141">
    <property type="entry name" value="PLDc_vPLD1_2_yPLD_like_2"/>
    <property type="match status" value="1"/>
</dbReference>
<protein>
    <recommendedName>
        <fullName evidence="7">Phospholipase</fullName>
        <ecNumber evidence="7">3.1.4.4</ecNumber>
    </recommendedName>
</protein>
<evidence type="ECO:0000259" key="10">
    <source>
        <dbReference type="PROSITE" id="PS50195"/>
    </source>
</evidence>
<dbReference type="GO" id="GO:0004630">
    <property type="term" value="F:phospholipase D activity"/>
    <property type="evidence" value="ECO:0007669"/>
    <property type="project" value="UniProtKB-UniRule"/>
</dbReference>
<dbReference type="Pfam" id="PF00614">
    <property type="entry name" value="PLDc"/>
    <property type="match status" value="2"/>
</dbReference>
<dbReference type="GO" id="GO:0009395">
    <property type="term" value="P:phospholipid catabolic process"/>
    <property type="evidence" value="ECO:0007669"/>
    <property type="project" value="TreeGrafter"/>
</dbReference>